<evidence type="ECO:0000313" key="4">
    <source>
        <dbReference type="Proteomes" id="UP001438707"/>
    </source>
</evidence>
<dbReference type="EMBL" id="JALJOS010000004">
    <property type="protein sequence ID" value="KAK9840311.1"/>
    <property type="molecule type" value="Genomic_DNA"/>
</dbReference>
<evidence type="ECO:0000259" key="2">
    <source>
        <dbReference type="Pfam" id="PF03703"/>
    </source>
</evidence>
<comment type="caution">
    <text evidence="3">The sequence shown here is derived from an EMBL/GenBank/DDBJ whole genome shotgun (WGS) entry which is preliminary data.</text>
</comment>
<feature type="domain" description="YdbS-like PH" evidence="2">
    <location>
        <begin position="68"/>
        <end position="124"/>
    </location>
</feature>
<gene>
    <name evidence="3" type="ORF">WJX74_007347</name>
</gene>
<feature type="compositionally biased region" description="Low complexity" evidence="1">
    <location>
        <begin position="13"/>
        <end position="27"/>
    </location>
</feature>
<dbReference type="Proteomes" id="UP001438707">
    <property type="component" value="Unassembled WGS sequence"/>
</dbReference>
<evidence type="ECO:0000313" key="3">
    <source>
        <dbReference type="EMBL" id="KAK9840311.1"/>
    </source>
</evidence>
<name>A0AAW1S4F4_9CHLO</name>
<reference evidence="3 4" key="1">
    <citation type="journal article" date="2024" name="Nat. Commun.">
        <title>Phylogenomics reveals the evolutionary origins of lichenization in chlorophyte algae.</title>
        <authorList>
            <person name="Puginier C."/>
            <person name="Libourel C."/>
            <person name="Otte J."/>
            <person name="Skaloud P."/>
            <person name="Haon M."/>
            <person name="Grisel S."/>
            <person name="Petersen M."/>
            <person name="Berrin J.G."/>
            <person name="Delaux P.M."/>
            <person name="Dal Grande F."/>
            <person name="Keller J."/>
        </authorList>
    </citation>
    <scope>NUCLEOTIDE SEQUENCE [LARGE SCALE GENOMIC DNA]</scope>
    <source>
        <strain evidence="3 4">SAG 2145</strain>
    </source>
</reference>
<proteinExistence type="predicted"/>
<accession>A0AAW1S4F4</accession>
<feature type="region of interest" description="Disordered" evidence="1">
    <location>
        <begin position="1"/>
        <end position="34"/>
    </location>
</feature>
<dbReference type="InterPro" id="IPR005182">
    <property type="entry name" value="YdbS-like_PH"/>
</dbReference>
<feature type="compositionally biased region" description="Basic and acidic residues" evidence="1">
    <location>
        <begin position="1"/>
        <end position="12"/>
    </location>
</feature>
<keyword evidence="4" id="KW-1185">Reference proteome</keyword>
<dbReference type="Pfam" id="PF03703">
    <property type="entry name" value="bPH_2"/>
    <property type="match status" value="1"/>
</dbReference>
<organism evidence="3 4">
    <name type="scientific">Apatococcus lobatus</name>
    <dbReference type="NCBI Taxonomy" id="904363"/>
    <lineage>
        <taxon>Eukaryota</taxon>
        <taxon>Viridiplantae</taxon>
        <taxon>Chlorophyta</taxon>
        <taxon>core chlorophytes</taxon>
        <taxon>Trebouxiophyceae</taxon>
        <taxon>Chlorellales</taxon>
        <taxon>Chlorellaceae</taxon>
        <taxon>Apatococcus</taxon>
    </lineage>
</organism>
<sequence>MSPKDDTKKPLLSEEQAPEQESPPSRSDSNLGSLNSIRTREPGVIWEGTTWQACPPYCACLAPVFCSTWKWRITEQRIDLTHGWLGGEEEGIDLRRVVDVHHRRSIPQMAVNRGTIVIHSDNDSFPRLELSTFATKEIYQNLREACSKAKQTTAVDAHAVASHGL</sequence>
<protein>
    <recommendedName>
        <fullName evidence="2">YdbS-like PH domain-containing protein</fullName>
    </recommendedName>
</protein>
<dbReference type="AlphaFoldDB" id="A0AAW1S4F4"/>
<evidence type="ECO:0000256" key="1">
    <source>
        <dbReference type="SAM" id="MobiDB-lite"/>
    </source>
</evidence>